<evidence type="ECO:0000256" key="1">
    <source>
        <dbReference type="ARBA" id="ARBA00023015"/>
    </source>
</evidence>
<comment type="caution">
    <text evidence="6">The sequence shown here is derived from an EMBL/GenBank/DDBJ whole genome shotgun (WGS) entry which is preliminary data.</text>
</comment>
<dbReference type="Pfam" id="PF00027">
    <property type="entry name" value="cNMP_binding"/>
    <property type="match status" value="1"/>
</dbReference>
<dbReference type="CDD" id="cd00038">
    <property type="entry name" value="CAP_ED"/>
    <property type="match status" value="1"/>
</dbReference>
<evidence type="ECO:0000256" key="3">
    <source>
        <dbReference type="ARBA" id="ARBA00023163"/>
    </source>
</evidence>
<evidence type="ECO:0000313" key="6">
    <source>
        <dbReference type="EMBL" id="MDH8677623.1"/>
    </source>
</evidence>
<dbReference type="InterPro" id="IPR018490">
    <property type="entry name" value="cNMP-bd_dom_sf"/>
</dbReference>
<sequence length="231" mass="26328">MKIEEKVIDCLFGTSLFKGIDKAGIHNMIQCLNPRIHRYKKNESIAIAGEPFYGIGIVIEGEAVIAKENIAGNRAILTVLRQGDMFGEMISFTEKKVWPVNVTAQFDSEIVFVSPENIITRCEKMCDSHQILIQNMLKIMSRKALLLSRKVDYLSIRSLRGRLSAYLIEQWQIQDTSVFSLPMNRDELADFFNVARPSISRELGKMKDEGLIDFHKSSFKILDLEALKKVI</sequence>
<gene>
    <name evidence="6" type="ORF">QE109_05665</name>
</gene>
<dbReference type="InterPro" id="IPR012318">
    <property type="entry name" value="HTH_CRP"/>
</dbReference>
<keyword evidence="2" id="KW-0238">DNA-binding</keyword>
<name>A0ABT6NB32_9FIRM</name>
<keyword evidence="7" id="KW-1185">Reference proteome</keyword>
<evidence type="ECO:0000313" key="7">
    <source>
        <dbReference type="Proteomes" id="UP001158045"/>
    </source>
</evidence>
<feature type="domain" description="HTH crp-type" evidence="5">
    <location>
        <begin position="157"/>
        <end position="225"/>
    </location>
</feature>
<dbReference type="SUPFAM" id="SSF51206">
    <property type="entry name" value="cAMP-binding domain-like"/>
    <property type="match status" value="1"/>
</dbReference>
<dbReference type="EMBL" id="JARYZI010000003">
    <property type="protein sequence ID" value="MDH8677623.1"/>
    <property type="molecule type" value="Genomic_DNA"/>
</dbReference>
<dbReference type="Gene3D" id="2.60.120.10">
    <property type="entry name" value="Jelly Rolls"/>
    <property type="match status" value="1"/>
</dbReference>
<dbReference type="PROSITE" id="PS50042">
    <property type="entry name" value="CNMP_BINDING_3"/>
    <property type="match status" value="1"/>
</dbReference>
<dbReference type="RefSeq" id="WP_281093443.1">
    <property type="nucleotide sequence ID" value="NZ_JARYZI010000003.1"/>
</dbReference>
<evidence type="ECO:0000259" key="5">
    <source>
        <dbReference type="PROSITE" id="PS51063"/>
    </source>
</evidence>
<accession>A0ABT6NB32</accession>
<dbReference type="SUPFAM" id="SSF46785">
    <property type="entry name" value="Winged helix' DNA-binding domain"/>
    <property type="match status" value="1"/>
</dbReference>
<dbReference type="InterPro" id="IPR036390">
    <property type="entry name" value="WH_DNA-bd_sf"/>
</dbReference>
<dbReference type="InterPro" id="IPR000595">
    <property type="entry name" value="cNMP-bd_dom"/>
</dbReference>
<dbReference type="InterPro" id="IPR014710">
    <property type="entry name" value="RmlC-like_jellyroll"/>
</dbReference>
<keyword evidence="3" id="KW-0804">Transcription</keyword>
<dbReference type="SMART" id="SM00419">
    <property type="entry name" value="HTH_CRP"/>
    <property type="match status" value="1"/>
</dbReference>
<dbReference type="SMART" id="SM00100">
    <property type="entry name" value="cNMP"/>
    <property type="match status" value="1"/>
</dbReference>
<protein>
    <submittedName>
        <fullName evidence="6">Crp/Fnr family transcriptional regulator</fullName>
    </submittedName>
</protein>
<keyword evidence="1" id="KW-0805">Transcription regulation</keyword>
<evidence type="ECO:0000259" key="4">
    <source>
        <dbReference type="PROSITE" id="PS50042"/>
    </source>
</evidence>
<dbReference type="Pfam" id="PF13545">
    <property type="entry name" value="HTH_Crp_2"/>
    <property type="match status" value="1"/>
</dbReference>
<feature type="domain" description="Cyclic nucleotide-binding" evidence="4">
    <location>
        <begin position="16"/>
        <end position="114"/>
    </location>
</feature>
<dbReference type="Proteomes" id="UP001158045">
    <property type="component" value="Unassembled WGS sequence"/>
</dbReference>
<reference evidence="6 7" key="1">
    <citation type="submission" date="2023-04" db="EMBL/GenBank/DDBJ databases">
        <title>Fusibacter bizertensis strain WBS, isolated from littoral bottom sediments of the Arctic seas - biochemical and genomic analysis.</title>
        <authorList>
            <person name="Brioukhanov A.L."/>
        </authorList>
    </citation>
    <scope>NUCLEOTIDE SEQUENCE [LARGE SCALE GENOMIC DNA]</scope>
    <source>
        <strain evidence="6 7">WBS</strain>
    </source>
</reference>
<proteinExistence type="predicted"/>
<organism evidence="6 7">
    <name type="scientific">Fusibacter bizertensis</name>
    <dbReference type="NCBI Taxonomy" id="1488331"/>
    <lineage>
        <taxon>Bacteria</taxon>
        <taxon>Bacillati</taxon>
        <taxon>Bacillota</taxon>
        <taxon>Clostridia</taxon>
        <taxon>Eubacteriales</taxon>
        <taxon>Eubacteriales Family XII. Incertae Sedis</taxon>
        <taxon>Fusibacter</taxon>
    </lineage>
</organism>
<dbReference type="PANTHER" id="PTHR24567">
    <property type="entry name" value="CRP FAMILY TRANSCRIPTIONAL REGULATORY PROTEIN"/>
    <property type="match status" value="1"/>
</dbReference>
<evidence type="ECO:0000256" key="2">
    <source>
        <dbReference type="ARBA" id="ARBA00023125"/>
    </source>
</evidence>
<dbReference type="InterPro" id="IPR050397">
    <property type="entry name" value="Env_Response_Regulators"/>
</dbReference>
<dbReference type="PROSITE" id="PS51063">
    <property type="entry name" value="HTH_CRP_2"/>
    <property type="match status" value="1"/>
</dbReference>
<dbReference type="PANTHER" id="PTHR24567:SF58">
    <property type="entry name" value="CYCLIC AMP-BINDING REGULATORY PROTEIN"/>
    <property type="match status" value="1"/>
</dbReference>